<keyword evidence="1" id="KW-1185">Reference proteome</keyword>
<dbReference type="Proteomes" id="UP000887565">
    <property type="component" value="Unplaced"/>
</dbReference>
<sequence>MVDLLQGDGGLGGNVTLMSAFCQLDRATIAKASIINLLHLLRLARHILLAYRIQPKNRTALSILFLLNESAMAWLKMMRKIFYQ</sequence>
<reference evidence="2" key="1">
    <citation type="submission" date="2022-11" db="UniProtKB">
        <authorList>
            <consortium name="WormBaseParasite"/>
        </authorList>
    </citation>
    <scope>IDENTIFICATION</scope>
</reference>
<dbReference type="WBParaSite" id="nRc.2.0.1.t38483-RA">
    <property type="protein sequence ID" value="nRc.2.0.1.t38483-RA"/>
    <property type="gene ID" value="nRc.2.0.1.g38483"/>
</dbReference>
<evidence type="ECO:0000313" key="2">
    <source>
        <dbReference type="WBParaSite" id="nRc.2.0.1.t38483-RA"/>
    </source>
</evidence>
<name>A0A915KIB4_ROMCU</name>
<organism evidence="1 2">
    <name type="scientific">Romanomermis culicivorax</name>
    <name type="common">Nematode worm</name>
    <dbReference type="NCBI Taxonomy" id="13658"/>
    <lineage>
        <taxon>Eukaryota</taxon>
        <taxon>Metazoa</taxon>
        <taxon>Ecdysozoa</taxon>
        <taxon>Nematoda</taxon>
        <taxon>Enoplea</taxon>
        <taxon>Dorylaimia</taxon>
        <taxon>Mermithida</taxon>
        <taxon>Mermithoidea</taxon>
        <taxon>Mermithidae</taxon>
        <taxon>Romanomermis</taxon>
    </lineage>
</organism>
<protein>
    <submittedName>
        <fullName evidence="2">Uncharacterized protein</fullName>
    </submittedName>
</protein>
<proteinExistence type="predicted"/>
<evidence type="ECO:0000313" key="1">
    <source>
        <dbReference type="Proteomes" id="UP000887565"/>
    </source>
</evidence>
<accession>A0A915KIB4</accession>
<dbReference type="AlphaFoldDB" id="A0A915KIB4"/>